<name>A0AA85GB79_9TREM</name>
<feature type="transmembrane region" description="Helical" evidence="1">
    <location>
        <begin position="118"/>
        <end position="138"/>
    </location>
</feature>
<keyword evidence="1" id="KW-0472">Membrane</keyword>
<evidence type="ECO:0000313" key="2">
    <source>
        <dbReference type="Proteomes" id="UP000050792"/>
    </source>
</evidence>
<protein>
    <submittedName>
        <fullName evidence="3">Uncharacterized protein</fullName>
    </submittedName>
</protein>
<feature type="transmembrane region" description="Helical" evidence="1">
    <location>
        <begin position="62"/>
        <end position="81"/>
    </location>
</feature>
<feature type="transmembrane region" description="Helical" evidence="1">
    <location>
        <begin position="29"/>
        <end position="50"/>
    </location>
</feature>
<evidence type="ECO:0000313" key="3">
    <source>
        <dbReference type="WBParaSite" id="SRDH1_87580.11"/>
    </source>
</evidence>
<keyword evidence="2" id="KW-1185">Reference proteome</keyword>
<reference evidence="2" key="1">
    <citation type="submission" date="2022-06" db="EMBL/GenBank/DDBJ databases">
        <authorList>
            <person name="Berger JAMES D."/>
            <person name="Berger JAMES D."/>
        </authorList>
    </citation>
    <scope>NUCLEOTIDE SEQUENCE [LARGE SCALE GENOMIC DNA]</scope>
</reference>
<keyword evidence="1" id="KW-1133">Transmembrane helix</keyword>
<feature type="transmembrane region" description="Helical" evidence="1">
    <location>
        <begin position="144"/>
        <end position="168"/>
    </location>
</feature>
<accession>A0AA85GB79</accession>
<sequence length="173" mass="19569">MMILAFGNVSNGTSQENFTCIYKRFNDPFLLSGVILILIGLVHGLIIIIIRKQHSSTIISSIFIVITMISMDVGVALLISLEKWYEEFISVLVATVFCALAIFINVKLQVLQRKWKILSFTMCCVFAIAEFILFVIGVRLEMNVLIGAAWICWCFIMFIVIISTIAYLKACRE</sequence>
<reference evidence="3" key="2">
    <citation type="submission" date="2023-11" db="UniProtKB">
        <authorList>
            <consortium name="WormBaseParasite"/>
        </authorList>
    </citation>
    <scope>IDENTIFICATION</scope>
</reference>
<proteinExistence type="predicted"/>
<dbReference type="Proteomes" id="UP000050792">
    <property type="component" value="Unassembled WGS sequence"/>
</dbReference>
<keyword evidence="1" id="KW-0812">Transmembrane</keyword>
<feature type="transmembrane region" description="Helical" evidence="1">
    <location>
        <begin position="87"/>
        <end position="106"/>
    </location>
</feature>
<organism evidence="2 3">
    <name type="scientific">Schistosoma rodhaini</name>
    <dbReference type="NCBI Taxonomy" id="6188"/>
    <lineage>
        <taxon>Eukaryota</taxon>
        <taxon>Metazoa</taxon>
        <taxon>Spiralia</taxon>
        <taxon>Lophotrochozoa</taxon>
        <taxon>Platyhelminthes</taxon>
        <taxon>Trematoda</taxon>
        <taxon>Digenea</taxon>
        <taxon>Strigeidida</taxon>
        <taxon>Schistosomatoidea</taxon>
        <taxon>Schistosomatidae</taxon>
        <taxon>Schistosoma</taxon>
    </lineage>
</organism>
<dbReference type="WBParaSite" id="SRDH1_87580.11">
    <property type="protein sequence ID" value="SRDH1_87580.11"/>
    <property type="gene ID" value="SRDH1_87580"/>
</dbReference>
<evidence type="ECO:0000256" key="1">
    <source>
        <dbReference type="SAM" id="Phobius"/>
    </source>
</evidence>
<dbReference type="AlphaFoldDB" id="A0AA85GB79"/>